<sequence length="48" mass="5563">MLQSPFYFLNINTQGPGKTATTRCTKVERGRLWELDICECGFRSFFPC</sequence>
<dbReference type="AlphaFoldDB" id="A0A2K6CJK9"/>
<organism evidence="1 2">
    <name type="scientific">Macaca nemestrina</name>
    <name type="common">Pig-tailed macaque</name>
    <dbReference type="NCBI Taxonomy" id="9545"/>
    <lineage>
        <taxon>Eukaryota</taxon>
        <taxon>Metazoa</taxon>
        <taxon>Chordata</taxon>
        <taxon>Craniata</taxon>
        <taxon>Vertebrata</taxon>
        <taxon>Euteleostomi</taxon>
        <taxon>Mammalia</taxon>
        <taxon>Eutheria</taxon>
        <taxon>Euarchontoglires</taxon>
        <taxon>Primates</taxon>
        <taxon>Haplorrhini</taxon>
        <taxon>Catarrhini</taxon>
        <taxon>Cercopithecidae</taxon>
        <taxon>Cercopithecinae</taxon>
        <taxon>Macaca</taxon>
    </lineage>
</organism>
<dbReference type="Bgee" id="ENSMNEG00000035515">
    <property type="expression patterns" value="Expressed in lung"/>
</dbReference>
<dbReference type="GeneTree" id="ENSGT00910000147279"/>
<evidence type="ECO:0000313" key="1">
    <source>
        <dbReference type="Ensembl" id="ENSMNEP00000023846.1"/>
    </source>
</evidence>
<reference evidence="1" key="1">
    <citation type="submission" date="2025-08" db="UniProtKB">
        <authorList>
            <consortium name="Ensembl"/>
        </authorList>
    </citation>
    <scope>IDENTIFICATION</scope>
</reference>
<dbReference type="Proteomes" id="UP000233120">
    <property type="component" value="Unassembled WGS sequence"/>
</dbReference>
<reference evidence="1" key="2">
    <citation type="submission" date="2025-09" db="UniProtKB">
        <authorList>
            <consortium name="Ensembl"/>
        </authorList>
    </citation>
    <scope>IDENTIFICATION</scope>
</reference>
<evidence type="ECO:0000313" key="2">
    <source>
        <dbReference type="Proteomes" id="UP000233120"/>
    </source>
</evidence>
<name>A0A2K6CJK9_MACNE</name>
<proteinExistence type="predicted"/>
<protein>
    <submittedName>
        <fullName evidence="1">Uncharacterized protein</fullName>
    </submittedName>
</protein>
<dbReference type="Ensembl" id="ENSMNET00000048112.1">
    <property type="protein sequence ID" value="ENSMNEP00000023846.1"/>
    <property type="gene ID" value="ENSMNEG00000035515.1"/>
</dbReference>
<keyword evidence="2" id="KW-1185">Reference proteome</keyword>
<accession>A0A2K6CJK9</accession>